<dbReference type="KEGG" id="fil:BN1229_v1_0256"/>
<dbReference type="SUPFAM" id="SSF103473">
    <property type="entry name" value="MFS general substrate transporter"/>
    <property type="match status" value="1"/>
</dbReference>
<dbReference type="EMBL" id="LN829119">
    <property type="protein sequence ID" value="CPR15219.1"/>
    <property type="molecule type" value="Genomic_DNA"/>
</dbReference>
<feature type="transmembrane region" description="Helical" evidence="4">
    <location>
        <begin position="175"/>
        <end position="200"/>
    </location>
</feature>
<gene>
    <name evidence="6" type="ORF">YBN1229_v1_0260</name>
</gene>
<evidence type="ECO:0000259" key="5">
    <source>
        <dbReference type="PROSITE" id="PS50850"/>
    </source>
</evidence>
<keyword evidence="2 4" id="KW-1133">Transmembrane helix</keyword>
<keyword evidence="7" id="KW-1185">Reference proteome</keyword>
<evidence type="ECO:0000313" key="6">
    <source>
        <dbReference type="EMBL" id="CPR15219.1"/>
    </source>
</evidence>
<feature type="transmembrane region" description="Helical" evidence="4">
    <location>
        <begin position="310"/>
        <end position="337"/>
    </location>
</feature>
<dbReference type="Proteomes" id="UP000033187">
    <property type="component" value="Chromosome 1"/>
</dbReference>
<dbReference type="GO" id="GO:0022857">
    <property type="term" value="F:transmembrane transporter activity"/>
    <property type="evidence" value="ECO:0007669"/>
    <property type="project" value="InterPro"/>
</dbReference>
<feature type="transmembrane region" description="Helical" evidence="4">
    <location>
        <begin position="53"/>
        <end position="72"/>
    </location>
</feature>
<evidence type="ECO:0000313" key="7">
    <source>
        <dbReference type="Proteomes" id="UP000033187"/>
    </source>
</evidence>
<dbReference type="RefSeq" id="WP_046475699.1">
    <property type="nucleotide sequence ID" value="NZ_LN829118.1"/>
</dbReference>
<protein>
    <submittedName>
        <fullName evidence="6">Major facilitator superfamily MFS_1</fullName>
    </submittedName>
</protein>
<dbReference type="PROSITE" id="PS50850">
    <property type="entry name" value="MFS"/>
    <property type="match status" value="1"/>
</dbReference>
<name>A0A0D6JA83_9HYPH</name>
<keyword evidence="1 4" id="KW-0812">Transmembrane</keyword>
<dbReference type="CDD" id="cd17355">
    <property type="entry name" value="MFS_YcxA_like"/>
    <property type="match status" value="1"/>
</dbReference>
<dbReference type="PANTHER" id="PTHR11360">
    <property type="entry name" value="MONOCARBOXYLATE TRANSPORTER"/>
    <property type="match status" value="1"/>
</dbReference>
<evidence type="ECO:0000256" key="4">
    <source>
        <dbReference type="SAM" id="Phobius"/>
    </source>
</evidence>
<keyword evidence="3 4" id="KW-0472">Membrane</keyword>
<feature type="domain" description="Major facilitator superfamily (MFS) profile" evidence="5">
    <location>
        <begin position="17"/>
        <end position="400"/>
    </location>
</feature>
<organism evidence="6 7">
    <name type="scientific">Candidatus Filomicrobium marinum</name>
    <dbReference type="NCBI Taxonomy" id="1608628"/>
    <lineage>
        <taxon>Bacteria</taxon>
        <taxon>Pseudomonadati</taxon>
        <taxon>Pseudomonadota</taxon>
        <taxon>Alphaproteobacteria</taxon>
        <taxon>Hyphomicrobiales</taxon>
        <taxon>Hyphomicrobiaceae</taxon>
        <taxon>Filomicrobium</taxon>
    </lineage>
</organism>
<feature type="transmembrane region" description="Helical" evidence="4">
    <location>
        <begin position="285"/>
        <end position="304"/>
    </location>
</feature>
<sequence>MTVLEARKPFHARPLWLLVLSAASIAAIGMGLRQVMGLYVVPVSEALSLGREAFALAIALANLVWGMAAPFLGIISDKYGAGRVIVFGAVSTAVGMLLMCWAKTEMDLIWSGVALGLGVAGAGINATVGAVGRAAPPEERTAAIATVGIGAGIGLLLALPYSHLLMEALGWQTSLIVLAGTAMIILLLVWPLCGGATYEATQSSAQSAGEAFREAMRLPSFWLLNLGFFVCGFHVIFYATHLPPFVADQGLGPEIGVWGLTAVGVGNLLGTYLAGQWGRRLPKRYGLSLIYICRVFIFFGFLYLPMNGPTIIILSGLLGVLWLSTIPLTSGLIATFFGAKWLTMLYGVVFFSHQIGSFLGVWLGGAIYDRFQSYDAMWWISIALGLFAAIVHWPIVERPVARLNPQMATAGASPLRGVAEP</sequence>
<dbReference type="AlphaFoldDB" id="A0A0D6JA83"/>
<dbReference type="InterPro" id="IPR050327">
    <property type="entry name" value="Proton-linked_MCT"/>
</dbReference>
<dbReference type="InterPro" id="IPR011701">
    <property type="entry name" value="MFS"/>
</dbReference>
<evidence type="ECO:0000256" key="2">
    <source>
        <dbReference type="ARBA" id="ARBA00022989"/>
    </source>
</evidence>
<evidence type="ECO:0000256" key="3">
    <source>
        <dbReference type="ARBA" id="ARBA00023136"/>
    </source>
</evidence>
<feature type="transmembrane region" description="Helical" evidence="4">
    <location>
        <begin position="344"/>
        <end position="364"/>
    </location>
</feature>
<dbReference type="OrthoDB" id="146345at2"/>
<dbReference type="InterPro" id="IPR020846">
    <property type="entry name" value="MFS_dom"/>
</dbReference>
<reference evidence="7" key="1">
    <citation type="submission" date="2015-02" db="EMBL/GenBank/DDBJ databases">
        <authorList>
            <person name="Chooi Y.-H."/>
        </authorList>
    </citation>
    <scope>NUCLEOTIDE SEQUENCE [LARGE SCALE GENOMIC DNA]</scope>
    <source>
        <strain evidence="7">strain Y</strain>
    </source>
</reference>
<feature type="transmembrane region" description="Helical" evidence="4">
    <location>
        <begin position="108"/>
        <end position="131"/>
    </location>
</feature>
<feature type="transmembrane region" description="Helical" evidence="4">
    <location>
        <begin position="255"/>
        <end position="273"/>
    </location>
</feature>
<accession>A0A0D6JA83</accession>
<feature type="transmembrane region" description="Helical" evidence="4">
    <location>
        <begin position="221"/>
        <end position="240"/>
    </location>
</feature>
<feature type="transmembrane region" description="Helical" evidence="4">
    <location>
        <begin position="143"/>
        <end position="163"/>
    </location>
</feature>
<proteinExistence type="predicted"/>
<dbReference type="InterPro" id="IPR036259">
    <property type="entry name" value="MFS_trans_sf"/>
</dbReference>
<dbReference type="PANTHER" id="PTHR11360:SF284">
    <property type="entry name" value="EG:103B4.3 PROTEIN-RELATED"/>
    <property type="match status" value="1"/>
</dbReference>
<feature type="transmembrane region" description="Helical" evidence="4">
    <location>
        <begin position="376"/>
        <end position="396"/>
    </location>
</feature>
<dbReference type="Pfam" id="PF07690">
    <property type="entry name" value="MFS_1"/>
    <property type="match status" value="1"/>
</dbReference>
<dbReference type="KEGG" id="fiy:BN1229_v1_0260"/>
<feature type="transmembrane region" description="Helical" evidence="4">
    <location>
        <begin position="84"/>
        <end position="102"/>
    </location>
</feature>
<feature type="transmembrane region" description="Helical" evidence="4">
    <location>
        <begin position="15"/>
        <end position="41"/>
    </location>
</feature>
<evidence type="ECO:0000256" key="1">
    <source>
        <dbReference type="ARBA" id="ARBA00022692"/>
    </source>
</evidence>
<dbReference type="Gene3D" id="1.20.1250.20">
    <property type="entry name" value="MFS general substrate transporter like domains"/>
    <property type="match status" value="1"/>
</dbReference>